<dbReference type="Proteomes" id="UP000326198">
    <property type="component" value="Unassembled WGS sequence"/>
</dbReference>
<dbReference type="OrthoDB" id="4116913at2759"/>
<organism evidence="1 2">
    <name type="scientific">Aspergillus bertholletiae</name>
    <dbReference type="NCBI Taxonomy" id="1226010"/>
    <lineage>
        <taxon>Eukaryota</taxon>
        <taxon>Fungi</taxon>
        <taxon>Dikarya</taxon>
        <taxon>Ascomycota</taxon>
        <taxon>Pezizomycotina</taxon>
        <taxon>Eurotiomycetes</taxon>
        <taxon>Eurotiomycetidae</taxon>
        <taxon>Eurotiales</taxon>
        <taxon>Aspergillaceae</taxon>
        <taxon>Aspergillus</taxon>
        <taxon>Aspergillus subgen. Circumdati</taxon>
    </lineage>
</organism>
<reference evidence="1 2" key="1">
    <citation type="submission" date="2019-04" db="EMBL/GenBank/DDBJ databases">
        <title>Friends and foes A comparative genomics studyof 23 Aspergillus species from section Flavi.</title>
        <authorList>
            <consortium name="DOE Joint Genome Institute"/>
            <person name="Kjaerbolling I."/>
            <person name="Vesth T."/>
            <person name="Frisvad J.C."/>
            <person name="Nybo J.L."/>
            <person name="Theobald S."/>
            <person name="Kildgaard S."/>
            <person name="Isbrandt T."/>
            <person name="Kuo A."/>
            <person name="Sato A."/>
            <person name="Lyhne E.K."/>
            <person name="Kogle M.E."/>
            <person name="Wiebenga A."/>
            <person name="Kun R.S."/>
            <person name="Lubbers R.J."/>
            <person name="Makela M.R."/>
            <person name="Barry K."/>
            <person name="Chovatia M."/>
            <person name="Clum A."/>
            <person name="Daum C."/>
            <person name="Haridas S."/>
            <person name="He G."/>
            <person name="LaButti K."/>
            <person name="Lipzen A."/>
            <person name="Mondo S."/>
            <person name="Riley R."/>
            <person name="Salamov A."/>
            <person name="Simmons B.A."/>
            <person name="Magnuson J.K."/>
            <person name="Henrissat B."/>
            <person name="Mortensen U.H."/>
            <person name="Larsen T.O."/>
            <person name="Devries R.P."/>
            <person name="Grigoriev I.V."/>
            <person name="Machida M."/>
            <person name="Baker S.E."/>
            <person name="Andersen M.R."/>
        </authorList>
    </citation>
    <scope>NUCLEOTIDE SEQUENCE [LARGE SCALE GENOMIC DNA]</scope>
    <source>
        <strain evidence="1 2">IBT 29228</strain>
    </source>
</reference>
<dbReference type="EMBL" id="ML736155">
    <property type="protein sequence ID" value="KAE8383470.1"/>
    <property type="molecule type" value="Genomic_DNA"/>
</dbReference>
<gene>
    <name evidence="1" type="ORF">BDV26DRAFT_251795</name>
</gene>
<sequence length="171" mass="19163">MSYRALTQRLENMERLISESMHLPTSQMRREYLHNQLPRQTTGLSPSVSPSPLTINLCSPKDRSISLDMKDKHGERLCIGSCAILSPEGIRWIDALVGDESFSSLLSGLRIPRKAPSGKFEGPVNHPLPPNETIITCFKGNSIHACIALLKNLMRTRLRGHLQYRPPPLRG</sequence>
<evidence type="ECO:0000313" key="2">
    <source>
        <dbReference type="Proteomes" id="UP000326198"/>
    </source>
</evidence>
<accession>A0A5N7BNW7</accession>
<protein>
    <submittedName>
        <fullName evidence="1">Uncharacterized protein</fullName>
    </submittedName>
</protein>
<name>A0A5N7BNW7_9EURO</name>
<proteinExistence type="predicted"/>
<dbReference type="AlphaFoldDB" id="A0A5N7BNW7"/>
<evidence type="ECO:0000313" key="1">
    <source>
        <dbReference type="EMBL" id="KAE8383470.1"/>
    </source>
</evidence>
<keyword evidence="2" id="KW-1185">Reference proteome</keyword>